<feature type="region of interest" description="Disordered" evidence="1">
    <location>
        <begin position="47"/>
        <end position="74"/>
    </location>
</feature>
<dbReference type="Proteomes" id="UP000886523">
    <property type="component" value="Unassembled WGS sequence"/>
</dbReference>
<dbReference type="EMBL" id="MU128940">
    <property type="protein sequence ID" value="KAF9516399.1"/>
    <property type="molecule type" value="Genomic_DNA"/>
</dbReference>
<accession>A0A9P6DYW8</accession>
<reference evidence="2" key="1">
    <citation type="journal article" date="2020" name="Nat. Commun.">
        <title>Large-scale genome sequencing of mycorrhizal fungi provides insights into the early evolution of symbiotic traits.</title>
        <authorList>
            <person name="Miyauchi S."/>
            <person name="Kiss E."/>
            <person name="Kuo A."/>
            <person name="Drula E."/>
            <person name="Kohler A."/>
            <person name="Sanchez-Garcia M."/>
            <person name="Morin E."/>
            <person name="Andreopoulos B."/>
            <person name="Barry K.W."/>
            <person name="Bonito G."/>
            <person name="Buee M."/>
            <person name="Carver A."/>
            <person name="Chen C."/>
            <person name="Cichocki N."/>
            <person name="Clum A."/>
            <person name="Culley D."/>
            <person name="Crous P.W."/>
            <person name="Fauchery L."/>
            <person name="Girlanda M."/>
            <person name="Hayes R.D."/>
            <person name="Keri Z."/>
            <person name="LaButti K."/>
            <person name="Lipzen A."/>
            <person name="Lombard V."/>
            <person name="Magnuson J."/>
            <person name="Maillard F."/>
            <person name="Murat C."/>
            <person name="Nolan M."/>
            <person name="Ohm R.A."/>
            <person name="Pangilinan J."/>
            <person name="Pereira M.F."/>
            <person name="Perotto S."/>
            <person name="Peter M."/>
            <person name="Pfister S."/>
            <person name="Riley R."/>
            <person name="Sitrit Y."/>
            <person name="Stielow J.B."/>
            <person name="Szollosi G."/>
            <person name="Zifcakova L."/>
            <person name="Stursova M."/>
            <person name="Spatafora J.W."/>
            <person name="Tedersoo L."/>
            <person name="Vaario L.M."/>
            <person name="Yamada A."/>
            <person name="Yan M."/>
            <person name="Wang P."/>
            <person name="Xu J."/>
            <person name="Bruns T."/>
            <person name="Baldrian P."/>
            <person name="Vilgalys R."/>
            <person name="Dunand C."/>
            <person name="Henrissat B."/>
            <person name="Grigoriev I.V."/>
            <person name="Hibbett D."/>
            <person name="Nagy L.G."/>
            <person name="Martin F.M."/>
        </authorList>
    </citation>
    <scope>NUCLEOTIDE SEQUENCE</scope>
    <source>
        <strain evidence="2">UP504</strain>
    </source>
</reference>
<organism evidence="2 3">
    <name type="scientific">Hydnum rufescens UP504</name>
    <dbReference type="NCBI Taxonomy" id="1448309"/>
    <lineage>
        <taxon>Eukaryota</taxon>
        <taxon>Fungi</taxon>
        <taxon>Dikarya</taxon>
        <taxon>Basidiomycota</taxon>
        <taxon>Agaricomycotina</taxon>
        <taxon>Agaricomycetes</taxon>
        <taxon>Cantharellales</taxon>
        <taxon>Hydnaceae</taxon>
        <taxon>Hydnum</taxon>
    </lineage>
</organism>
<name>A0A9P6DYW8_9AGAM</name>
<evidence type="ECO:0000256" key="1">
    <source>
        <dbReference type="SAM" id="MobiDB-lite"/>
    </source>
</evidence>
<gene>
    <name evidence="2" type="ORF">BS47DRAFT_683959</name>
</gene>
<evidence type="ECO:0000313" key="3">
    <source>
        <dbReference type="Proteomes" id="UP000886523"/>
    </source>
</evidence>
<proteinExistence type="predicted"/>
<evidence type="ECO:0000313" key="2">
    <source>
        <dbReference type="EMBL" id="KAF9516399.1"/>
    </source>
</evidence>
<comment type="caution">
    <text evidence="2">The sequence shown here is derived from an EMBL/GenBank/DDBJ whole genome shotgun (WGS) entry which is preliminary data.</text>
</comment>
<sequence>MLRFRRPVSEPGALYAGGVAPAPPSPRGQSHRSSLARLSVPLTRYSTSHALSPNAPHASCSPIPSRDGAISSRHTNFQSGRAYLGSDRFRCISSGLDWWPSPHPKTTWIYPRNLSHPPPPASDASTLFVGRMAGAWGIRRPLLGDV</sequence>
<keyword evidence="3" id="KW-1185">Reference proteome</keyword>
<feature type="region of interest" description="Disordered" evidence="1">
    <location>
        <begin position="13"/>
        <end position="33"/>
    </location>
</feature>
<dbReference type="AlphaFoldDB" id="A0A9P6DYW8"/>
<protein>
    <submittedName>
        <fullName evidence="2">Uncharacterized protein</fullName>
    </submittedName>
</protein>